<dbReference type="AlphaFoldDB" id="A0AB34K3S4"/>
<reference evidence="1 2" key="1">
    <citation type="journal article" date="2024" name="Science">
        <title>Giant polyketide synthase enzymes in the biosynthesis of giant marine polyether toxins.</title>
        <authorList>
            <person name="Fallon T.R."/>
            <person name="Shende V.V."/>
            <person name="Wierzbicki I.H."/>
            <person name="Pendleton A.L."/>
            <person name="Watervoot N.F."/>
            <person name="Auber R.P."/>
            <person name="Gonzalez D.J."/>
            <person name="Wisecaver J.H."/>
            <person name="Moore B.S."/>
        </authorList>
    </citation>
    <scope>NUCLEOTIDE SEQUENCE [LARGE SCALE GENOMIC DNA]</scope>
    <source>
        <strain evidence="1 2">12B1</strain>
    </source>
</reference>
<accession>A0AB34K3S4</accession>
<dbReference type="Proteomes" id="UP001515480">
    <property type="component" value="Unassembled WGS sequence"/>
</dbReference>
<sequence>MCTADREVALGIMSWHAHRLREATTREARVRRVRTFLKPLRERARARGSVGRLSVTPSTVPPVGTFHKWLAARPQDERQRELLVGGRTWTGLKAWPRARQEGWGVVCYERAAGRLLAEHEGELSEDAVRALIHFEVLPTAVASAGDHYVLVGPAGAARYMSVDEVARAFGIASTSPLMTTPTAVGAGEGDPAVASALVAFWPLLS</sequence>
<organism evidence="1 2">
    <name type="scientific">Prymnesium parvum</name>
    <name type="common">Toxic golden alga</name>
    <dbReference type="NCBI Taxonomy" id="97485"/>
    <lineage>
        <taxon>Eukaryota</taxon>
        <taxon>Haptista</taxon>
        <taxon>Haptophyta</taxon>
        <taxon>Prymnesiophyceae</taxon>
        <taxon>Prymnesiales</taxon>
        <taxon>Prymnesiaceae</taxon>
        <taxon>Prymnesium</taxon>
    </lineage>
</organism>
<evidence type="ECO:0000313" key="2">
    <source>
        <dbReference type="Proteomes" id="UP001515480"/>
    </source>
</evidence>
<evidence type="ECO:0000313" key="1">
    <source>
        <dbReference type="EMBL" id="KAL1527611.1"/>
    </source>
</evidence>
<protein>
    <submittedName>
        <fullName evidence="1">Uncharacterized protein</fullName>
    </submittedName>
</protein>
<name>A0AB34K3S4_PRYPA</name>
<gene>
    <name evidence="1" type="ORF">AB1Y20_008997</name>
</gene>
<dbReference type="EMBL" id="JBGBPQ010000002">
    <property type="protein sequence ID" value="KAL1527611.1"/>
    <property type="molecule type" value="Genomic_DNA"/>
</dbReference>
<comment type="caution">
    <text evidence="1">The sequence shown here is derived from an EMBL/GenBank/DDBJ whole genome shotgun (WGS) entry which is preliminary data.</text>
</comment>
<keyword evidence="2" id="KW-1185">Reference proteome</keyword>
<proteinExistence type="predicted"/>